<comment type="similarity">
    <text evidence="2">Belongs to the AB hydrolase superfamily. LDAH family.</text>
</comment>
<reference evidence="5" key="1">
    <citation type="submission" date="2023-11" db="EMBL/GenBank/DDBJ databases">
        <authorList>
            <person name="De Vega J J."/>
            <person name="De Vega J J."/>
        </authorList>
    </citation>
    <scope>NUCLEOTIDE SEQUENCE</scope>
</reference>
<accession>A0AAD2K5J7</accession>
<evidence type="ECO:0000256" key="3">
    <source>
        <dbReference type="ARBA" id="ARBA00022677"/>
    </source>
</evidence>
<protein>
    <recommendedName>
        <fullName evidence="7">Serine aminopeptidase S33 domain-containing protein</fullName>
    </recommendedName>
</protein>
<keyword evidence="6" id="KW-1185">Reference proteome</keyword>
<comment type="caution">
    <text evidence="5">The sequence shown here is derived from an EMBL/GenBank/DDBJ whole genome shotgun (WGS) entry which is preliminary data.</text>
</comment>
<evidence type="ECO:0000313" key="6">
    <source>
        <dbReference type="Proteomes" id="UP001295794"/>
    </source>
</evidence>
<sequence length="259" mass="28700">MVQGNPGLIGFYDQFFDLLHAAHHGLAIFGHAHLGHTPASVVGHKSAEHDIKAQIQSATEALDAVRGAFSGQTKIILCGHSVGSWITLQVLKARPSTVHRSILLCPTILQIADTPNGRRLSWLFKRPIPWIVSRVSPLARAVPLGLLFARWPKALVLVLRSLVHSPSSIYACLSMAGEEMKVIRTLDSALLDEHKARICVYLAAQDDWVDRHKNEITPFFEDSSNLFYDSSSPVPHAFCLHHSKEVADQCSLWLQQIDL</sequence>
<keyword evidence="4" id="KW-0378">Hydrolase</keyword>
<dbReference type="PANTHER" id="PTHR13390">
    <property type="entry name" value="LIPASE"/>
    <property type="match status" value="1"/>
</dbReference>
<dbReference type="GO" id="GO:0016298">
    <property type="term" value="F:lipase activity"/>
    <property type="evidence" value="ECO:0007669"/>
    <property type="project" value="InterPro"/>
</dbReference>
<dbReference type="Proteomes" id="UP001295794">
    <property type="component" value="Unassembled WGS sequence"/>
</dbReference>
<dbReference type="InterPro" id="IPR029058">
    <property type="entry name" value="AB_hydrolase_fold"/>
</dbReference>
<organism evidence="5 6">
    <name type="scientific">Mycena citricolor</name>
    <dbReference type="NCBI Taxonomy" id="2018698"/>
    <lineage>
        <taxon>Eukaryota</taxon>
        <taxon>Fungi</taxon>
        <taxon>Dikarya</taxon>
        <taxon>Basidiomycota</taxon>
        <taxon>Agaricomycotina</taxon>
        <taxon>Agaricomycetes</taxon>
        <taxon>Agaricomycetidae</taxon>
        <taxon>Agaricales</taxon>
        <taxon>Marasmiineae</taxon>
        <taxon>Mycenaceae</taxon>
        <taxon>Mycena</taxon>
    </lineage>
</organism>
<evidence type="ECO:0008006" key="7">
    <source>
        <dbReference type="Google" id="ProtNLM"/>
    </source>
</evidence>
<name>A0AAD2K5J7_9AGAR</name>
<evidence type="ECO:0000313" key="5">
    <source>
        <dbReference type="EMBL" id="CAK5279998.1"/>
    </source>
</evidence>
<proteinExistence type="inferred from homology"/>
<evidence type="ECO:0000256" key="2">
    <source>
        <dbReference type="ARBA" id="ARBA00008300"/>
    </source>
</evidence>
<keyword evidence="3" id="KW-0551">Lipid droplet</keyword>
<dbReference type="Pfam" id="PF10230">
    <property type="entry name" value="LIDHydrolase"/>
    <property type="match status" value="1"/>
</dbReference>
<dbReference type="AlphaFoldDB" id="A0AAD2K5J7"/>
<dbReference type="GO" id="GO:0005811">
    <property type="term" value="C:lipid droplet"/>
    <property type="evidence" value="ECO:0007669"/>
    <property type="project" value="UniProtKB-SubCell"/>
</dbReference>
<dbReference type="GO" id="GO:0019915">
    <property type="term" value="P:lipid storage"/>
    <property type="evidence" value="ECO:0007669"/>
    <property type="project" value="InterPro"/>
</dbReference>
<evidence type="ECO:0000256" key="1">
    <source>
        <dbReference type="ARBA" id="ARBA00004502"/>
    </source>
</evidence>
<comment type="subcellular location">
    <subcellularLocation>
        <location evidence="1">Lipid droplet</location>
    </subcellularLocation>
</comment>
<dbReference type="PANTHER" id="PTHR13390:SF0">
    <property type="entry name" value="LIPID DROPLET-ASSOCIATED HYDROLASE"/>
    <property type="match status" value="1"/>
</dbReference>
<dbReference type="InterPro" id="IPR019363">
    <property type="entry name" value="LDAH"/>
</dbReference>
<dbReference type="EMBL" id="CAVNYO010000440">
    <property type="protein sequence ID" value="CAK5279998.1"/>
    <property type="molecule type" value="Genomic_DNA"/>
</dbReference>
<dbReference type="Gene3D" id="3.40.50.1820">
    <property type="entry name" value="alpha/beta hydrolase"/>
    <property type="match status" value="1"/>
</dbReference>
<evidence type="ECO:0000256" key="4">
    <source>
        <dbReference type="ARBA" id="ARBA00022801"/>
    </source>
</evidence>
<gene>
    <name evidence="5" type="ORF">MYCIT1_LOCUS30419</name>
</gene>
<dbReference type="SUPFAM" id="SSF53474">
    <property type="entry name" value="alpha/beta-Hydrolases"/>
    <property type="match status" value="1"/>
</dbReference>